<organism evidence="1">
    <name type="scientific">viral metagenome</name>
    <dbReference type="NCBI Taxonomy" id="1070528"/>
    <lineage>
        <taxon>unclassified sequences</taxon>
        <taxon>metagenomes</taxon>
        <taxon>organismal metagenomes</taxon>
    </lineage>
</organism>
<proteinExistence type="predicted"/>
<dbReference type="Gene3D" id="3.30.40.220">
    <property type="match status" value="1"/>
</dbReference>
<keyword evidence="1" id="KW-0255">Endonuclease</keyword>
<accession>A0A6M3J8K4</accession>
<keyword evidence="1" id="KW-0540">Nuclease</keyword>
<keyword evidence="1" id="KW-0378">Hydrolase</keyword>
<gene>
    <name evidence="1" type="ORF">MM415B00360_0045</name>
</gene>
<protein>
    <submittedName>
        <fullName evidence="1">Putative HNH endonuclease</fullName>
    </submittedName>
</protein>
<sequence>MQTKDLTGKTFGRWFIIGFDHNHWDSKGRNQGTWWKCRCNCGTEKVIRGGSLKNGTSKSCGCLLKDVQRKRLQLPKGVAGFNALYSKYKNRAFERGLLFELSKEKFRKLTQQSCFYCGTTPQQIVKVKGSHFIYNGIDRLDNTIGYLESNVVSCCGLCNKMKMNLNRTDFIGQILKIALNQEYE</sequence>
<reference evidence="1" key="1">
    <citation type="submission" date="2020-03" db="EMBL/GenBank/DDBJ databases">
        <title>The deep terrestrial virosphere.</title>
        <authorList>
            <person name="Holmfeldt K."/>
            <person name="Nilsson E."/>
            <person name="Simone D."/>
            <person name="Lopez-Fernandez M."/>
            <person name="Wu X."/>
            <person name="de Brujin I."/>
            <person name="Lundin D."/>
            <person name="Andersson A."/>
            <person name="Bertilsson S."/>
            <person name="Dopson M."/>
        </authorList>
    </citation>
    <scope>NUCLEOTIDE SEQUENCE</scope>
    <source>
        <strain evidence="1">MM415B00360</strain>
    </source>
</reference>
<dbReference type="GO" id="GO:0004519">
    <property type="term" value="F:endonuclease activity"/>
    <property type="evidence" value="ECO:0007669"/>
    <property type="project" value="UniProtKB-KW"/>
</dbReference>
<name>A0A6M3J8K4_9ZZZZ</name>
<dbReference type="AlphaFoldDB" id="A0A6M3J8K4"/>
<dbReference type="EMBL" id="MT141550">
    <property type="protein sequence ID" value="QJA66183.1"/>
    <property type="molecule type" value="Genomic_DNA"/>
</dbReference>
<evidence type="ECO:0000313" key="1">
    <source>
        <dbReference type="EMBL" id="QJA66183.1"/>
    </source>
</evidence>